<evidence type="ECO:0000259" key="3">
    <source>
        <dbReference type="PROSITE" id="PS50110"/>
    </source>
</evidence>
<organism evidence="5 6">
    <name type="scientific">Desulfobotulus mexicanus</name>
    <dbReference type="NCBI Taxonomy" id="2586642"/>
    <lineage>
        <taxon>Bacteria</taxon>
        <taxon>Pseudomonadati</taxon>
        <taxon>Thermodesulfobacteriota</taxon>
        <taxon>Desulfobacteria</taxon>
        <taxon>Desulfobacterales</taxon>
        <taxon>Desulfobacteraceae</taxon>
        <taxon>Desulfobotulus</taxon>
    </lineage>
</organism>
<evidence type="ECO:0000256" key="2">
    <source>
        <dbReference type="SAM" id="Coils"/>
    </source>
</evidence>
<feature type="domain" description="Response regulatory" evidence="3">
    <location>
        <begin position="12"/>
        <end position="129"/>
    </location>
</feature>
<dbReference type="InterPro" id="IPR011006">
    <property type="entry name" value="CheY-like_superfamily"/>
</dbReference>
<dbReference type="SMART" id="SM00448">
    <property type="entry name" value="REC"/>
    <property type="match status" value="1"/>
</dbReference>
<reference evidence="5 6" key="1">
    <citation type="submission" date="2019-06" db="EMBL/GenBank/DDBJ databases">
        <title>Desulfobotulus mexicanus sp. nov., a novel sulfate-reducing bacterium isolated from the sediment of an alkaline crater lake in Mexico.</title>
        <authorList>
            <person name="Hirschler-Rea A."/>
        </authorList>
    </citation>
    <scope>NUCLEOTIDE SEQUENCE [LARGE SCALE GENOMIC DNA]</scope>
    <source>
        <strain evidence="5 6">PAR22N</strain>
    </source>
</reference>
<dbReference type="Pfam" id="PF00072">
    <property type="entry name" value="Response_reg"/>
    <property type="match status" value="1"/>
</dbReference>
<dbReference type="PROSITE" id="PS51832">
    <property type="entry name" value="HD_GYP"/>
    <property type="match status" value="1"/>
</dbReference>
<dbReference type="Pfam" id="PF13487">
    <property type="entry name" value="HD_5"/>
    <property type="match status" value="1"/>
</dbReference>
<accession>A0A5S5MDF9</accession>
<sequence length="450" mass="50911">MSTENVLKYTHHVLLVDDEPSILKALTRTLRRLPCTLHTASGGPEALRLLGESKHAFSLILSDQRMPEMDGATFLEKSRKIYPYASRILLTGYSDLEALARAINMGGIHRFFSKPWEDETLIQAVTETLQQYELILENKRLQVMLSRQNQELEAKIQQRTADIQKQNESLSRVNQMLEDSFYSTVRLLASLVDMSAPELAGHGRRVSEMAATLARHMELDAEEILHIEVAGLLHDIGKVGGTPGIIKGNPQQMSKEEFQRYRKHPAEGQSLLQLIPRLDHVGILIRCHHEHYDGQGFPNGLSEQEIPMGARILSVADAYDRYIHIPELSTEAVRQLSRQEDSTMDHIKSQTLKRQAAAAKIKQDAFSRHDPDVVKALLDLLKSQGLGVKREKSLILEQMEPGMKLARPLYTVQGRFLLPYNTVITKEILQRLNQVHTNEAIQEPIQILPA</sequence>
<dbReference type="CDD" id="cd00077">
    <property type="entry name" value="HDc"/>
    <property type="match status" value="1"/>
</dbReference>
<dbReference type="PANTHER" id="PTHR45228:SF8">
    <property type="entry name" value="TWO-COMPONENT RESPONSE REGULATOR-RELATED"/>
    <property type="match status" value="1"/>
</dbReference>
<dbReference type="CDD" id="cd17569">
    <property type="entry name" value="REC_HupR-like"/>
    <property type="match status" value="1"/>
</dbReference>
<dbReference type="InterPro" id="IPR003607">
    <property type="entry name" value="HD/PDEase_dom"/>
</dbReference>
<dbReference type="EMBL" id="VDMB01000021">
    <property type="protein sequence ID" value="TYT73753.1"/>
    <property type="molecule type" value="Genomic_DNA"/>
</dbReference>
<dbReference type="InterPro" id="IPR001789">
    <property type="entry name" value="Sig_transdc_resp-reg_receiver"/>
</dbReference>
<dbReference type="SUPFAM" id="SSF109604">
    <property type="entry name" value="HD-domain/PDEase-like"/>
    <property type="match status" value="1"/>
</dbReference>
<feature type="coiled-coil region" evidence="2">
    <location>
        <begin position="122"/>
        <end position="169"/>
    </location>
</feature>
<keyword evidence="1" id="KW-0597">Phosphoprotein</keyword>
<dbReference type="RefSeq" id="WP_139450291.1">
    <property type="nucleotide sequence ID" value="NZ_VDMB01000021.1"/>
</dbReference>
<dbReference type="Gene3D" id="3.40.50.2300">
    <property type="match status" value="1"/>
</dbReference>
<protein>
    <submittedName>
        <fullName evidence="5">Response regulator</fullName>
    </submittedName>
</protein>
<evidence type="ECO:0000259" key="4">
    <source>
        <dbReference type="PROSITE" id="PS51832"/>
    </source>
</evidence>
<dbReference type="Gene3D" id="1.10.3210.10">
    <property type="entry name" value="Hypothetical protein af1432"/>
    <property type="match status" value="1"/>
</dbReference>
<keyword evidence="6" id="KW-1185">Reference proteome</keyword>
<dbReference type="OrthoDB" id="9802066at2"/>
<dbReference type="SUPFAM" id="SSF52172">
    <property type="entry name" value="CheY-like"/>
    <property type="match status" value="1"/>
</dbReference>
<feature type="modified residue" description="4-aspartylphosphate" evidence="1">
    <location>
        <position position="63"/>
    </location>
</feature>
<dbReference type="SMART" id="SM00471">
    <property type="entry name" value="HDc"/>
    <property type="match status" value="1"/>
</dbReference>
<feature type="domain" description="HD-GYP" evidence="4">
    <location>
        <begin position="177"/>
        <end position="371"/>
    </location>
</feature>
<comment type="caution">
    <text evidence="5">The sequence shown here is derived from an EMBL/GenBank/DDBJ whole genome shotgun (WGS) entry which is preliminary data.</text>
</comment>
<dbReference type="PANTHER" id="PTHR45228">
    <property type="entry name" value="CYCLIC DI-GMP PHOSPHODIESTERASE TM_0186-RELATED"/>
    <property type="match status" value="1"/>
</dbReference>
<name>A0A5S5MDF9_9BACT</name>
<keyword evidence="2" id="KW-0175">Coiled coil</keyword>
<gene>
    <name evidence="5" type="ORF">FIM25_13510</name>
</gene>
<evidence type="ECO:0000313" key="6">
    <source>
        <dbReference type="Proteomes" id="UP000321899"/>
    </source>
</evidence>
<dbReference type="InterPro" id="IPR037522">
    <property type="entry name" value="HD_GYP_dom"/>
</dbReference>
<dbReference type="InterPro" id="IPR052020">
    <property type="entry name" value="Cyclic_di-GMP/3'3'-cGAMP_PDE"/>
</dbReference>
<evidence type="ECO:0000256" key="1">
    <source>
        <dbReference type="PROSITE-ProRule" id="PRU00169"/>
    </source>
</evidence>
<dbReference type="Proteomes" id="UP000321899">
    <property type="component" value="Unassembled WGS sequence"/>
</dbReference>
<dbReference type="AlphaFoldDB" id="A0A5S5MDF9"/>
<dbReference type="PROSITE" id="PS50110">
    <property type="entry name" value="RESPONSE_REGULATORY"/>
    <property type="match status" value="1"/>
</dbReference>
<evidence type="ECO:0000313" key="5">
    <source>
        <dbReference type="EMBL" id="TYT73753.1"/>
    </source>
</evidence>
<proteinExistence type="predicted"/>
<dbReference type="GO" id="GO:0000160">
    <property type="term" value="P:phosphorelay signal transduction system"/>
    <property type="evidence" value="ECO:0007669"/>
    <property type="project" value="InterPro"/>
</dbReference>